<keyword evidence="1" id="KW-1133">Transmembrane helix</keyword>
<dbReference type="GeneID" id="90076606"/>
<feature type="transmembrane region" description="Helical" evidence="1">
    <location>
        <begin position="198"/>
        <end position="218"/>
    </location>
</feature>
<feature type="chain" id="PRO_5043596310" evidence="2">
    <location>
        <begin position="21"/>
        <end position="460"/>
    </location>
</feature>
<feature type="domain" description="Protein YTP1-like C-terminal" evidence="3">
    <location>
        <begin position="167"/>
        <end position="406"/>
    </location>
</feature>
<accession>A0AAV5QUT2</accession>
<feature type="transmembrane region" description="Helical" evidence="1">
    <location>
        <begin position="107"/>
        <end position="128"/>
    </location>
</feature>
<comment type="caution">
    <text evidence="4">The sequence shown here is derived from an EMBL/GenBank/DDBJ whole genome shotgun (WGS) entry which is preliminary data.</text>
</comment>
<organism evidence="4 5">
    <name type="scientific">Saccharomycopsis crataegensis</name>
    <dbReference type="NCBI Taxonomy" id="43959"/>
    <lineage>
        <taxon>Eukaryota</taxon>
        <taxon>Fungi</taxon>
        <taxon>Dikarya</taxon>
        <taxon>Ascomycota</taxon>
        <taxon>Saccharomycotina</taxon>
        <taxon>Saccharomycetes</taxon>
        <taxon>Saccharomycopsidaceae</taxon>
        <taxon>Saccharomycopsis</taxon>
    </lineage>
</organism>
<dbReference type="Pfam" id="PF10355">
    <property type="entry name" value="Ytp1"/>
    <property type="match status" value="1"/>
</dbReference>
<proteinExistence type="predicted"/>
<evidence type="ECO:0000256" key="1">
    <source>
        <dbReference type="SAM" id="Phobius"/>
    </source>
</evidence>
<protein>
    <submittedName>
        <fullName evidence="4">Ytp1 protein</fullName>
    </submittedName>
</protein>
<sequence length="460" mass="52375">MSKNFRILICVSALFSMVAADMNMPMDEPDQDRDLSVYLKNFKWDSFHWLMSLVLVLILPSISTAFAFAERNILATNFFLISTGYSLFEALFLRFNDPNDHENRTSLGTAWFLMMLLATTTFFGLLLSGSKFLPQSFRSKENVIARRGEKFVSRTFRTFAVLSSLTGWVRMCMTVVAMLGFCYANETNHTGQCLAHGIMGSAFIFYGFVMLLWLMIPWFRNQKTRYPPEFWDSIVISVWGCVNTFTEHRPWEPWSHGDYQHTAMGIIWWCMGLVGIYLSKDGHRSFVPGLIIAITGWAMSVHVQHLEISTKVHYFFGLALMFAGFGRVIEIAFVLKDQRSIPGKIMSFQYVAPFGLVEAGLMFMGANEEQLILVKDMGAGHSSYIMLLTSGAALIILWMVLIIELYLKLVGVDKYSGGDSSIMNRDEYSTLEHQPAVQLENEVEETRGAEDFELDSLDDY</sequence>
<dbReference type="Proteomes" id="UP001360560">
    <property type="component" value="Unassembled WGS sequence"/>
</dbReference>
<dbReference type="InterPro" id="IPR018827">
    <property type="entry name" value="YTP1_C"/>
</dbReference>
<feature type="transmembrane region" description="Helical" evidence="1">
    <location>
        <begin position="75"/>
        <end position="95"/>
    </location>
</feature>
<keyword evidence="5" id="KW-1185">Reference proteome</keyword>
<feature type="transmembrane region" description="Helical" evidence="1">
    <location>
        <begin position="315"/>
        <end position="335"/>
    </location>
</feature>
<gene>
    <name evidence="4" type="ORF">DASC09_059570</name>
</gene>
<keyword evidence="1" id="KW-0812">Transmembrane</keyword>
<dbReference type="EMBL" id="BTFZ01000020">
    <property type="protein sequence ID" value="GMM38618.1"/>
    <property type="molecule type" value="Genomic_DNA"/>
</dbReference>
<name>A0AAV5QUT2_9ASCO</name>
<feature type="transmembrane region" description="Helical" evidence="1">
    <location>
        <begin position="285"/>
        <end position="303"/>
    </location>
</feature>
<reference evidence="4 5" key="1">
    <citation type="journal article" date="2023" name="Elife">
        <title>Identification of key yeast species and microbe-microbe interactions impacting larval growth of Drosophila in the wild.</title>
        <authorList>
            <person name="Mure A."/>
            <person name="Sugiura Y."/>
            <person name="Maeda R."/>
            <person name="Honda K."/>
            <person name="Sakurai N."/>
            <person name="Takahashi Y."/>
            <person name="Watada M."/>
            <person name="Katoh T."/>
            <person name="Gotoh A."/>
            <person name="Gotoh Y."/>
            <person name="Taniguchi I."/>
            <person name="Nakamura K."/>
            <person name="Hayashi T."/>
            <person name="Katayama T."/>
            <person name="Uemura T."/>
            <person name="Hattori Y."/>
        </authorList>
    </citation>
    <scope>NUCLEOTIDE SEQUENCE [LARGE SCALE GENOMIC DNA]</scope>
    <source>
        <strain evidence="4 5">SC-9</strain>
    </source>
</reference>
<dbReference type="PANTHER" id="PTHR31685:SF2">
    <property type="entry name" value="PROTEIN YTP1"/>
    <property type="match status" value="1"/>
</dbReference>
<feature type="transmembrane region" description="Helical" evidence="1">
    <location>
        <begin position="156"/>
        <end position="178"/>
    </location>
</feature>
<feature type="transmembrane region" description="Helical" evidence="1">
    <location>
        <begin position="384"/>
        <end position="407"/>
    </location>
</feature>
<feature type="transmembrane region" description="Helical" evidence="1">
    <location>
        <begin position="347"/>
        <end position="364"/>
    </location>
</feature>
<feature type="transmembrane region" description="Helical" evidence="1">
    <location>
        <begin position="47"/>
        <end position="68"/>
    </location>
</feature>
<keyword evidence="2" id="KW-0732">Signal</keyword>
<evidence type="ECO:0000259" key="3">
    <source>
        <dbReference type="Pfam" id="PF10355"/>
    </source>
</evidence>
<dbReference type="AlphaFoldDB" id="A0AAV5QUT2"/>
<evidence type="ECO:0000313" key="5">
    <source>
        <dbReference type="Proteomes" id="UP001360560"/>
    </source>
</evidence>
<feature type="signal peptide" evidence="2">
    <location>
        <begin position="1"/>
        <end position="20"/>
    </location>
</feature>
<evidence type="ECO:0000313" key="4">
    <source>
        <dbReference type="EMBL" id="GMM38618.1"/>
    </source>
</evidence>
<dbReference type="RefSeq" id="XP_064855613.1">
    <property type="nucleotide sequence ID" value="XM_064999541.1"/>
</dbReference>
<keyword evidence="1" id="KW-0472">Membrane</keyword>
<dbReference type="PANTHER" id="PTHR31685">
    <property type="entry name" value="INTEGRAL MEMBRANE PROTEIN (AFU_ORTHOLOGUE AFUA_6G12730)-RELATED"/>
    <property type="match status" value="1"/>
</dbReference>
<evidence type="ECO:0000256" key="2">
    <source>
        <dbReference type="SAM" id="SignalP"/>
    </source>
</evidence>